<dbReference type="InterPro" id="IPR023346">
    <property type="entry name" value="Lysozyme-like_dom_sf"/>
</dbReference>
<dbReference type="PROSITE" id="PS00922">
    <property type="entry name" value="TRANSGLYCOSYLASE"/>
    <property type="match status" value="1"/>
</dbReference>
<name>A0A1G7Q574_9GAMM</name>
<keyword evidence="5" id="KW-1185">Reference proteome</keyword>
<evidence type="ECO:0000313" key="4">
    <source>
        <dbReference type="EMBL" id="SDF93644.1"/>
    </source>
</evidence>
<dbReference type="GO" id="GO:0016020">
    <property type="term" value="C:membrane"/>
    <property type="evidence" value="ECO:0007669"/>
    <property type="project" value="InterPro"/>
</dbReference>
<dbReference type="InterPro" id="IPR000189">
    <property type="entry name" value="Transglyc_AS"/>
</dbReference>
<evidence type="ECO:0000256" key="2">
    <source>
        <dbReference type="SAM" id="SignalP"/>
    </source>
</evidence>
<feature type="domain" description="LysM" evidence="3">
    <location>
        <begin position="339"/>
        <end position="382"/>
    </location>
</feature>
<protein>
    <submittedName>
        <fullName evidence="4">Membrane-bound lytic murein transglycosylase D</fullName>
    </submittedName>
</protein>
<dbReference type="AlphaFoldDB" id="A0A1G7Q574"/>
<dbReference type="CDD" id="cd16894">
    <property type="entry name" value="MltD-like"/>
    <property type="match status" value="1"/>
</dbReference>
<dbReference type="CDD" id="cd00118">
    <property type="entry name" value="LysM"/>
    <property type="match status" value="1"/>
</dbReference>
<comment type="similarity">
    <text evidence="1">Belongs to the transglycosylase Slt family.</text>
</comment>
<dbReference type="SUPFAM" id="SSF53955">
    <property type="entry name" value="Lysozyme-like"/>
    <property type="match status" value="1"/>
</dbReference>
<dbReference type="PANTHER" id="PTHR37423:SF2">
    <property type="entry name" value="MEMBRANE-BOUND LYTIC MUREIN TRANSGLYCOSYLASE C"/>
    <property type="match status" value="1"/>
</dbReference>
<dbReference type="Gene3D" id="1.10.530.10">
    <property type="match status" value="1"/>
</dbReference>
<dbReference type="Pfam" id="PF01476">
    <property type="entry name" value="LysM"/>
    <property type="match status" value="1"/>
</dbReference>
<evidence type="ECO:0000256" key="1">
    <source>
        <dbReference type="ARBA" id="ARBA00007734"/>
    </source>
</evidence>
<proteinExistence type="inferred from homology"/>
<dbReference type="PANTHER" id="PTHR37423">
    <property type="entry name" value="SOLUBLE LYTIC MUREIN TRANSGLYCOSYLASE-RELATED"/>
    <property type="match status" value="1"/>
</dbReference>
<dbReference type="SMART" id="SM00257">
    <property type="entry name" value="LysM"/>
    <property type="match status" value="1"/>
</dbReference>
<organism evidence="4 5">
    <name type="scientific">Onishia taeanensis</name>
    <dbReference type="NCBI Taxonomy" id="284577"/>
    <lineage>
        <taxon>Bacteria</taxon>
        <taxon>Pseudomonadati</taxon>
        <taxon>Pseudomonadota</taxon>
        <taxon>Gammaproteobacteria</taxon>
        <taxon>Oceanospirillales</taxon>
        <taxon>Halomonadaceae</taxon>
        <taxon>Onishia</taxon>
    </lineage>
</organism>
<dbReference type="InterPro" id="IPR018392">
    <property type="entry name" value="LysM"/>
</dbReference>
<accession>A0A1G7Q574</accession>
<dbReference type="PROSITE" id="PS51782">
    <property type="entry name" value="LYSM"/>
    <property type="match status" value="1"/>
</dbReference>
<dbReference type="InterPro" id="IPR008258">
    <property type="entry name" value="Transglycosylase_SLT_dom_1"/>
</dbReference>
<dbReference type="GO" id="GO:0000270">
    <property type="term" value="P:peptidoglycan metabolic process"/>
    <property type="evidence" value="ECO:0007669"/>
    <property type="project" value="InterPro"/>
</dbReference>
<dbReference type="SUPFAM" id="SSF54106">
    <property type="entry name" value="LysM domain"/>
    <property type="match status" value="1"/>
</dbReference>
<evidence type="ECO:0000313" key="5">
    <source>
        <dbReference type="Proteomes" id="UP000198641"/>
    </source>
</evidence>
<dbReference type="Pfam" id="PF01464">
    <property type="entry name" value="SLT"/>
    <property type="match status" value="1"/>
</dbReference>
<dbReference type="Gene3D" id="3.10.350.10">
    <property type="entry name" value="LysM domain"/>
    <property type="match status" value="1"/>
</dbReference>
<evidence type="ECO:0000259" key="3">
    <source>
        <dbReference type="PROSITE" id="PS51782"/>
    </source>
</evidence>
<dbReference type="STRING" id="284577.SAMN05216571_10381"/>
<keyword evidence="2" id="KW-0732">Signal</keyword>
<dbReference type="EMBL" id="FNCI01000003">
    <property type="protein sequence ID" value="SDF93644.1"/>
    <property type="molecule type" value="Genomic_DNA"/>
</dbReference>
<gene>
    <name evidence="4" type="ORF">SAMN05216571_10381</name>
</gene>
<dbReference type="GO" id="GO:0008933">
    <property type="term" value="F:peptidoglycan lytic transglycosylase activity"/>
    <property type="evidence" value="ECO:0007669"/>
    <property type="project" value="InterPro"/>
</dbReference>
<dbReference type="Proteomes" id="UP000198641">
    <property type="component" value="Unassembled WGS sequence"/>
</dbReference>
<feature type="signal peptide" evidence="2">
    <location>
        <begin position="1"/>
        <end position="28"/>
    </location>
</feature>
<sequence>MSTYITARRRAVCLAGTLFITSMTLAAAAAKASSFPQGQTASGERHSLQALDQSNTTFWDALVLEPPGFWQVLRQRFAWQDQIDQPRVQEWIDHYQEHPESIADIIERSRPWMHWITSRVEARDLPGEIALLPFIESAYDPKARSHRGASGLWQFMPRTGDALGLTRTRGYDGRLDVVAATEAALDYLEGQAAQWYEGDMELSLAAYNAGAGTVNRARRDAASRGEPTDYWHLRLPGETMNYVPKLLAISAIINDPERYSLSLPTIDNTPTVAAVEVDVPLSLERLAQMADVSVNRLKSLNPGHLDGFVDPAYTPELVVPAAVKDTLLANLDGVSTGTVRYVVRQGDNLSVIADRHNVSLASLRQRNGLSSDMIRAGQTLYIPDQTILASN</sequence>
<dbReference type="InterPro" id="IPR036779">
    <property type="entry name" value="LysM_dom_sf"/>
</dbReference>
<dbReference type="OrthoDB" id="9815002at2"/>
<dbReference type="RefSeq" id="WP_092523751.1">
    <property type="nucleotide sequence ID" value="NZ_FNCI01000003.1"/>
</dbReference>
<reference evidence="4 5" key="1">
    <citation type="submission" date="2016-10" db="EMBL/GenBank/DDBJ databases">
        <authorList>
            <person name="de Groot N.N."/>
        </authorList>
    </citation>
    <scope>NUCLEOTIDE SEQUENCE [LARGE SCALE GENOMIC DNA]</scope>
    <source>
        <strain evidence="4 5">BH539</strain>
    </source>
</reference>
<feature type="chain" id="PRO_5011585911" evidence="2">
    <location>
        <begin position="29"/>
        <end position="391"/>
    </location>
</feature>